<dbReference type="Gene3D" id="3.40.630.30">
    <property type="match status" value="1"/>
</dbReference>
<feature type="domain" description="N-acetyltransferase" evidence="1">
    <location>
        <begin position="5"/>
        <end position="140"/>
    </location>
</feature>
<keyword evidence="3" id="KW-1185">Reference proteome</keyword>
<evidence type="ECO:0000313" key="2">
    <source>
        <dbReference type="EMBL" id="MCK8494711.1"/>
    </source>
</evidence>
<organism evidence="2 3">
    <name type="scientific">Spirosoma liriopis</name>
    <dbReference type="NCBI Taxonomy" id="2937440"/>
    <lineage>
        <taxon>Bacteria</taxon>
        <taxon>Pseudomonadati</taxon>
        <taxon>Bacteroidota</taxon>
        <taxon>Cytophagia</taxon>
        <taxon>Cytophagales</taxon>
        <taxon>Cytophagaceae</taxon>
        <taxon>Spirosoma</taxon>
    </lineage>
</organism>
<proteinExistence type="predicted"/>
<dbReference type="CDD" id="cd04301">
    <property type="entry name" value="NAT_SF"/>
    <property type="match status" value="1"/>
</dbReference>
<dbReference type="InterPro" id="IPR016181">
    <property type="entry name" value="Acyl_CoA_acyltransferase"/>
</dbReference>
<dbReference type="Pfam" id="PF00583">
    <property type="entry name" value="Acetyltransf_1"/>
    <property type="match status" value="1"/>
</dbReference>
<dbReference type="PROSITE" id="PS51186">
    <property type="entry name" value="GNAT"/>
    <property type="match status" value="1"/>
</dbReference>
<dbReference type="RefSeq" id="WP_248479286.1">
    <property type="nucleotide sequence ID" value="NZ_JALPRF010000004.1"/>
</dbReference>
<dbReference type="InterPro" id="IPR000182">
    <property type="entry name" value="GNAT_dom"/>
</dbReference>
<accession>A0ABT0HRB5</accession>
<evidence type="ECO:0000313" key="3">
    <source>
        <dbReference type="Proteomes" id="UP001202180"/>
    </source>
</evidence>
<dbReference type="EMBL" id="JALPRF010000004">
    <property type="protein sequence ID" value="MCK8494711.1"/>
    <property type="molecule type" value="Genomic_DNA"/>
</dbReference>
<name>A0ABT0HRB5_9BACT</name>
<dbReference type="SUPFAM" id="SSF55729">
    <property type="entry name" value="Acyl-CoA N-acyltransferases (Nat)"/>
    <property type="match status" value="1"/>
</dbReference>
<gene>
    <name evidence="2" type="ORF">M0L20_22775</name>
</gene>
<evidence type="ECO:0000259" key="1">
    <source>
        <dbReference type="PROSITE" id="PS51186"/>
    </source>
</evidence>
<sequence>MPLQIVERDITPRELERMNAGFIEHGLEHGVEPFTQTQYGYALVDEDSFVGCISGLTNSDTWFYITDLWLEKPYRGRGTGGALMNLLEQKLRQLGIQHVYTWTAGYEAPPFYLKQGYEIFCKQENFYPTGHSRVGFRKSL</sequence>
<comment type="caution">
    <text evidence="2">The sequence shown here is derived from an EMBL/GenBank/DDBJ whole genome shotgun (WGS) entry which is preliminary data.</text>
</comment>
<protein>
    <submittedName>
        <fullName evidence="2">GNAT family N-acetyltransferase</fullName>
    </submittedName>
</protein>
<dbReference type="Proteomes" id="UP001202180">
    <property type="component" value="Unassembled WGS sequence"/>
</dbReference>
<reference evidence="2 3" key="1">
    <citation type="submission" date="2022-04" db="EMBL/GenBank/DDBJ databases">
        <title>Spirosoma sp. strain RP8 genome sequencing and assembly.</title>
        <authorList>
            <person name="Jung Y."/>
        </authorList>
    </citation>
    <scope>NUCLEOTIDE SEQUENCE [LARGE SCALE GENOMIC DNA]</scope>
    <source>
        <strain evidence="2 3">RP8</strain>
    </source>
</reference>